<dbReference type="NCBIfam" id="TIGR01683">
    <property type="entry name" value="thiS"/>
    <property type="match status" value="1"/>
</dbReference>
<dbReference type="InterPro" id="IPR003749">
    <property type="entry name" value="ThiS/MoaD-like"/>
</dbReference>
<dbReference type="EMBL" id="JBJIAA010000017">
    <property type="protein sequence ID" value="MFL0252415.1"/>
    <property type="molecule type" value="Genomic_DNA"/>
</dbReference>
<evidence type="ECO:0000313" key="1">
    <source>
        <dbReference type="EMBL" id="MFL0252415.1"/>
    </source>
</evidence>
<sequence>MTLKINGKEKELEKSLTVSEILVHENVEMPDMVTVQLNGEYLDRNKFDETVLKENDEIDFLYFMGGGSLGI</sequence>
<proteinExistence type="predicted"/>
<comment type="caution">
    <text evidence="1">The sequence shown here is derived from an EMBL/GenBank/DDBJ whole genome shotgun (WGS) entry which is preliminary data.</text>
</comment>
<dbReference type="Pfam" id="PF02597">
    <property type="entry name" value="ThiS"/>
    <property type="match status" value="1"/>
</dbReference>
<dbReference type="InterPro" id="IPR012675">
    <property type="entry name" value="Beta-grasp_dom_sf"/>
</dbReference>
<dbReference type="InterPro" id="IPR010035">
    <property type="entry name" value="Thi_S"/>
</dbReference>
<dbReference type="CDD" id="cd00565">
    <property type="entry name" value="Ubl_ThiS"/>
    <property type="match status" value="1"/>
</dbReference>
<reference evidence="1 2" key="1">
    <citation type="submission" date="2024-11" db="EMBL/GenBank/DDBJ databases">
        <authorList>
            <person name="Heng Y.C."/>
            <person name="Lim A.C.H."/>
            <person name="Lee J.K.Y."/>
            <person name="Kittelmann S."/>
        </authorList>
    </citation>
    <scope>NUCLEOTIDE SEQUENCE [LARGE SCALE GENOMIC DNA]</scope>
    <source>
        <strain evidence="1 2">WILCCON 0114</strain>
    </source>
</reference>
<keyword evidence="2" id="KW-1185">Reference proteome</keyword>
<dbReference type="Proteomes" id="UP001623592">
    <property type="component" value="Unassembled WGS sequence"/>
</dbReference>
<dbReference type="RefSeq" id="WP_406789071.1">
    <property type="nucleotide sequence ID" value="NZ_JBJIAA010000017.1"/>
</dbReference>
<dbReference type="SUPFAM" id="SSF54285">
    <property type="entry name" value="MoaD/ThiS"/>
    <property type="match status" value="1"/>
</dbReference>
<accession>A0ABW8TIW1</accession>
<protein>
    <submittedName>
        <fullName evidence="1">Sulfur carrier protein ThiS</fullName>
    </submittedName>
</protein>
<gene>
    <name evidence="1" type="primary">thiS</name>
    <name evidence="1" type="ORF">ACJDT4_18555</name>
</gene>
<dbReference type="InterPro" id="IPR016155">
    <property type="entry name" value="Mopterin_synth/thiamin_S_b"/>
</dbReference>
<dbReference type="PANTHER" id="PTHR34472:SF1">
    <property type="entry name" value="SULFUR CARRIER PROTEIN THIS"/>
    <property type="match status" value="1"/>
</dbReference>
<organism evidence="1 2">
    <name type="scientific">Clostridium neuense</name>
    <dbReference type="NCBI Taxonomy" id="1728934"/>
    <lineage>
        <taxon>Bacteria</taxon>
        <taxon>Bacillati</taxon>
        <taxon>Bacillota</taxon>
        <taxon>Clostridia</taxon>
        <taxon>Eubacteriales</taxon>
        <taxon>Clostridiaceae</taxon>
        <taxon>Clostridium</taxon>
    </lineage>
</organism>
<dbReference type="PANTHER" id="PTHR34472">
    <property type="entry name" value="SULFUR CARRIER PROTEIN THIS"/>
    <property type="match status" value="1"/>
</dbReference>
<dbReference type="Gene3D" id="3.10.20.30">
    <property type="match status" value="1"/>
</dbReference>
<name>A0ABW8TIW1_9CLOT</name>
<evidence type="ECO:0000313" key="2">
    <source>
        <dbReference type="Proteomes" id="UP001623592"/>
    </source>
</evidence>